<dbReference type="PANTHER" id="PTHR35088">
    <property type="entry name" value="COILED-COIL DOMAIN-CONTAINING PROTEIN 178"/>
    <property type="match status" value="1"/>
</dbReference>
<dbReference type="GeneID" id="106547458"/>
<evidence type="ECO:0000313" key="2">
    <source>
        <dbReference type="Proteomes" id="UP000504617"/>
    </source>
</evidence>
<proteinExistence type="predicted"/>
<keyword evidence="1" id="KW-0175">Coiled coil</keyword>
<name>A0A6I9Y5V2_9SAUR</name>
<reference evidence="3 4" key="1">
    <citation type="submission" date="2025-04" db="UniProtKB">
        <authorList>
            <consortium name="RefSeq"/>
        </authorList>
    </citation>
    <scope>IDENTIFICATION</scope>
    <source>
        <tissue evidence="3 4">Skeletal muscle</tissue>
    </source>
</reference>
<evidence type="ECO:0000313" key="4">
    <source>
        <dbReference type="RefSeq" id="XP_013920116.1"/>
    </source>
</evidence>
<organism evidence="2 6">
    <name type="scientific">Thamnophis sirtalis</name>
    <dbReference type="NCBI Taxonomy" id="35019"/>
    <lineage>
        <taxon>Eukaryota</taxon>
        <taxon>Metazoa</taxon>
        <taxon>Chordata</taxon>
        <taxon>Craniata</taxon>
        <taxon>Vertebrata</taxon>
        <taxon>Euteleostomi</taxon>
        <taxon>Lepidosauria</taxon>
        <taxon>Squamata</taxon>
        <taxon>Bifurcata</taxon>
        <taxon>Unidentata</taxon>
        <taxon>Episquamata</taxon>
        <taxon>Toxicofera</taxon>
        <taxon>Serpentes</taxon>
        <taxon>Colubroidea</taxon>
        <taxon>Colubridae</taxon>
        <taxon>Natricinae</taxon>
        <taxon>Thamnophis</taxon>
    </lineage>
</organism>
<dbReference type="Proteomes" id="UP000504617">
    <property type="component" value="Unplaced"/>
</dbReference>
<dbReference type="AlphaFoldDB" id="A0A6I9Y5V2"/>
<feature type="coiled-coil region" evidence="1">
    <location>
        <begin position="275"/>
        <end position="337"/>
    </location>
</feature>
<gene>
    <name evidence="3 4 5 6" type="primary">CCDC178</name>
</gene>
<dbReference type="KEGG" id="tsr:106547458"/>
<dbReference type="RefSeq" id="XP_013920117.1">
    <property type="nucleotide sequence ID" value="XM_014064642.1"/>
</dbReference>
<dbReference type="PANTHER" id="PTHR35088:SF1">
    <property type="entry name" value="COILED-COIL DOMAIN-CONTAINING PROTEIN 178"/>
    <property type="match status" value="1"/>
</dbReference>
<dbReference type="RefSeq" id="XP_013920115.1">
    <property type="nucleotide sequence ID" value="XM_014064640.1"/>
</dbReference>
<feature type="coiled-coil region" evidence="1">
    <location>
        <begin position="105"/>
        <end position="146"/>
    </location>
</feature>
<sequence>MTDAQLFSPCSKENCKETEDINENISIGIPNKQRSCAAVNTPASCVNKVINQVQDLEVKLEESFLQHEVLYNLEKLPRDLDAKTVKETEVKAEQSLHWKDIQSLKQKTSAVVAEVTELISRLENERKDAEEALEFEKQQRKKLYLNSDKLSFWRLQQLPKAVQKEWEKCLQDIIELQWHFEEKNEQLHDALNQLTKIEGANSVIIKQINFMKKYSPLLEEKLCHEDESIKEVKILFDEAKAQYDTVHQKYLEVQMFHEEVKEECEIKRQYMFQQIEADETTIKQLRDELKETDRLYADINNKIHQLREEILENEKRLEELIKQEADAKADLNSWRDKERRLRLKNSIQESENKQLLDEFLKEMKSMENSKSNKEYDLQKLKDKLAHDLQEFTSLQNEIQDLKNENAGFMYKFRDTARRKMGYQSEIQVLQKNIRRLEEHLKKVNKELYAAELAYDDAKTKLEDLSEGIAKEKSRFKNLEENIKKQIRDEISAWKLTQKRIKALEAELERKQREHKKLKEKIRSKLEKYEQLSAEQVEILEKNTNLHKELIEKIAELTEKIKELDDKEGNVKNQLENKKKYAQNLLDDKKEKYFGISSQFTKVNKEIVHLQKEIAKLSALRKGQENQVENIEKSVITLREKYTKIKSKEENIRRLVDFLHARLDTVRKKTKTDNRILDQLLWTRQNDLKIKKISLDDILDENLRLAREYQMLQICYLNDKNQLMDFYDHKDRAKAVLRDQQELSQLQKKLHRLVVEYFKLQALYNQAKLGKLQGASHESVQKILAVKGRLSETVQNTNTFLKSLTDGSST</sequence>
<dbReference type="CTD" id="374864"/>
<protein>
    <submittedName>
        <fullName evidence="3 4">Coiled-coil domain-containing protein 178 isoform X1</fullName>
    </submittedName>
</protein>
<dbReference type="RefSeq" id="XP_013920118.1">
    <property type="nucleotide sequence ID" value="XM_014064643.1"/>
</dbReference>
<dbReference type="OrthoDB" id="10010556at2759"/>
<accession>A0A6I9Y5V2</accession>
<evidence type="ECO:0000313" key="6">
    <source>
        <dbReference type="RefSeq" id="XP_013920118.1"/>
    </source>
</evidence>
<dbReference type="InterPro" id="IPR038826">
    <property type="entry name" value="CCDC178"/>
</dbReference>
<dbReference type="RefSeq" id="XP_013920116.1">
    <property type="nucleotide sequence ID" value="XM_014064641.1"/>
</dbReference>
<evidence type="ECO:0000313" key="3">
    <source>
        <dbReference type="RefSeq" id="XP_013920115.1"/>
    </source>
</evidence>
<evidence type="ECO:0000256" key="1">
    <source>
        <dbReference type="SAM" id="Coils"/>
    </source>
</evidence>
<keyword evidence="2" id="KW-1185">Reference proteome</keyword>
<evidence type="ECO:0000313" key="5">
    <source>
        <dbReference type="RefSeq" id="XP_013920117.1"/>
    </source>
</evidence>
<feature type="coiled-coil region" evidence="1">
    <location>
        <begin position="363"/>
        <end position="640"/>
    </location>
</feature>